<organism evidence="1">
    <name type="scientific">marine sediment metagenome</name>
    <dbReference type="NCBI Taxonomy" id="412755"/>
    <lineage>
        <taxon>unclassified sequences</taxon>
        <taxon>metagenomes</taxon>
        <taxon>ecological metagenomes</taxon>
    </lineage>
</organism>
<accession>X1FVD2</accession>
<evidence type="ECO:0000313" key="1">
    <source>
        <dbReference type="EMBL" id="GAH33309.1"/>
    </source>
</evidence>
<comment type="caution">
    <text evidence="1">The sequence shown here is derived from an EMBL/GenBank/DDBJ whole genome shotgun (WGS) entry which is preliminary data.</text>
</comment>
<dbReference type="EMBL" id="BARU01014475">
    <property type="protein sequence ID" value="GAH33309.1"/>
    <property type="molecule type" value="Genomic_DNA"/>
</dbReference>
<proteinExistence type="predicted"/>
<feature type="non-terminal residue" evidence="1">
    <location>
        <position position="83"/>
    </location>
</feature>
<dbReference type="AlphaFoldDB" id="X1FVD2"/>
<gene>
    <name evidence="1" type="ORF">S03H2_25523</name>
</gene>
<sequence length="83" mass="9509">MYIPCSISNNRSRIRITWSTTEVVSTESIGVSYDPSLAIDTVGNIHIAWQDYSDYLGSGISWDIFYKRWDDSSSLWTTTEYVS</sequence>
<name>X1FVD2_9ZZZZ</name>
<protein>
    <submittedName>
        <fullName evidence="1">Uncharacterized protein</fullName>
    </submittedName>
</protein>
<reference evidence="1" key="1">
    <citation type="journal article" date="2014" name="Front. Microbiol.">
        <title>High frequency of phylogenetically diverse reductive dehalogenase-homologous genes in deep subseafloor sedimentary metagenomes.</title>
        <authorList>
            <person name="Kawai M."/>
            <person name="Futagami T."/>
            <person name="Toyoda A."/>
            <person name="Takaki Y."/>
            <person name="Nishi S."/>
            <person name="Hori S."/>
            <person name="Arai W."/>
            <person name="Tsubouchi T."/>
            <person name="Morono Y."/>
            <person name="Uchiyama I."/>
            <person name="Ito T."/>
            <person name="Fujiyama A."/>
            <person name="Inagaki F."/>
            <person name="Takami H."/>
        </authorList>
    </citation>
    <scope>NUCLEOTIDE SEQUENCE</scope>
    <source>
        <strain evidence="1">Expedition CK06-06</strain>
    </source>
</reference>